<feature type="transmembrane region" description="Helical" evidence="7">
    <location>
        <begin position="104"/>
        <end position="128"/>
    </location>
</feature>
<dbReference type="AlphaFoldDB" id="A0A9W6SQ05"/>
<keyword evidence="2 7" id="KW-0813">Transport</keyword>
<dbReference type="Pfam" id="PF12911">
    <property type="entry name" value="OppC_N"/>
    <property type="match status" value="1"/>
</dbReference>
<dbReference type="GO" id="GO:0005886">
    <property type="term" value="C:plasma membrane"/>
    <property type="evidence" value="ECO:0007669"/>
    <property type="project" value="UniProtKB-SubCell"/>
</dbReference>
<evidence type="ECO:0000256" key="3">
    <source>
        <dbReference type="ARBA" id="ARBA00022475"/>
    </source>
</evidence>
<dbReference type="SUPFAM" id="SSF161098">
    <property type="entry name" value="MetI-like"/>
    <property type="match status" value="1"/>
</dbReference>
<feature type="domain" description="ABC transmembrane type-1" evidence="8">
    <location>
        <begin position="100"/>
        <end position="293"/>
    </location>
</feature>
<evidence type="ECO:0000313" key="9">
    <source>
        <dbReference type="EMBL" id="GLZ80022.1"/>
    </source>
</evidence>
<dbReference type="PANTHER" id="PTHR43386">
    <property type="entry name" value="OLIGOPEPTIDE TRANSPORT SYSTEM PERMEASE PROTEIN APPC"/>
    <property type="match status" value="1"/>
</dbReference>
<keyword evidence="10" id="KW-1185">Reference proteome</keyword>
<keyword evidence="5 7" id="KW-1133">Transmembrane helix</keyword>
<feature type="transmembrane region" description="Helical" evidence="7">
    <location>
        <begin position="275"/>
        <end position="296"/>
    </location>
</feature>
<dbReference type="PROSITE" id="PS50928">
    <property type="entry name" value="ABC_TM1"/>
    <property type="match status" value="1"/>
</dbReference>
<dbReference type="PANTHER" id="PTHR43386:SF6">
    <property type="entry name" value="ABC TRANSPORTER PERMEASE PROTEIN"/>
    <property type="match status" value="1"/>
</dbReference>
<evidence type="ECO:0000256" key="4">
    <source>
        <dbReference type="ARBA" id="ARBA00022692"/>
    </source>
</evidence>
<reference evidence="9" key="1">
    <citation type="submission" date="2023-03" db="EMBL/GenBank/DDBJ databases">
        <title>Actinorhabdospora filicis NBRC 111898.</title>
        <authorList>
            <person name="Ichikawa N."/>
            <person name="Sato H."/>
            <person name="Tonouchi N."/>
        </authorList>
    </citation>
    <scope>NUCLEOTIDE SEQUENCE</scope>
    <source>
        <strain evidence="9">NBRC 111898</strain>
    </source>
</reference>
<feature type="transmembrane region" description="Helical" evidence="7">
    <location>
        <begin position="165"/>
        <end position="185"/>
    </location>
</feature>
<evidence type="ECO:0000313" key="10">
    <source>
        <dbReference type="Proteomes" id="UP001165079"/>
    </source>
</evidence>
<dbReference type="Gene3D" id="1.10.3720.10">
    <property type="entry name" value="MetI-like"/>
    <property type="match status" value="1"/>
</dbReference>
<accession>A0A9W6SQ05</accession>
<evidence type="ECO:0000256" key="5">
    <source>
        <dbReference type="ARBA" id="ARBA00022989"/>
    </source>
</evidence>
<evidence type="ECO:0000256" key="1">
    <source>
        <dbReference type="ARBA" id="ARBA00004651"/>
    </source>
</evidence>
<comment type="caution">
    <text evidence="9">The sequence shown here is derived from an EMBL/GenBank/DDBJ whole genome shotgun (WGS) entry which is preliminary data.</text>
</comment>
<keyword evidence="6 7" id="KW-0472">Membrane</keyword>
<protein>
    <submittedName>
        <fullName evidence="9">Peptide ABC transporter permease</fullName>
    </submittedName>
</protein>
<dbReference type="InterPro" id="IPR000515">
    <property type="entry name" value="MetI-like"/>
</dbReference>
<feature type="transmembrane region" description="Helical" evidence="7">
    <location>
        <begin position="140"/>
        <end position="159"/>
    </location>
</feature>
<evidence type="ECO:0000256" key="2">
    <source>
        <dbReference type="ARBA" id="ARBA00022448"/>
    </source>
</evidence>
<name>A0A9W6SQ05_9ACTN</name>
<keyword evidence="4 7" id="KW-0812">Transmembrane</keyword>
<dbReference type="InterPro" id="IPR035906">
    <property type="entry name" value="MetI-like_sf"/>
</dbReference>
<dbReference type="Proteomes" id="UP001165079">
    <property type="component" value="Unassembled WGS sequence"/>
</dbReference>
<dbReference type="InterPro" id="IPR025966">
    <property type="entry name" value="OppC_N"/>
</dbReference>
<feature type="transmembrane region" description="Helical" evidence="7">
    <location>
        <begin position="40"/>
        <end position="60"/>
    </location>
</feature>
<gene>
    <name evidence="9" type="ORF">Afil01_48290</name>
</gene>
<dbReference type="InterPro" id="IPR050366">
    <property type="entry name" value="BP-dependent_transpt_permease"/>
</dbReference>
<organism evidence="9 10">
    <name type="scientific">Actinorhabdospora filicis</name>
    <dbReference type="NCBI Taxonomy" id="1785913"/>
    <lineage>
        <taxon>Bacteria</taxon>
        <taxon>Bacillati</taxon>
        <taxon>Actinomycetota</taxon>
        <taxon>Actinomycetes</taxon>
        <taxon>Micromonosporales</taxon>
        <taxon>Micromonosporaceae</taxon>
        <taxon>Actinorhabdospora</taxon>
    </lineage>
</organism>
<comment type="similarity">
    <text evidence="7">Belongs to the binding-protein-dependent transport system permease family.</text>
</comment>
<sequence>MSDTQTIEATPPTAPVKAGPEKVRGLWSDAFHDLRKRPQVLVCSAVILLLILIAAFPSLFTGKDPRDCQLERFFGAPSADAWFGYDQYGCDYFAMTIYGARPSIVVGLLATATTFILGAVIGSIAGYFGGWVDAVISRTIDVFNSIPFVLGAILILAIWRSAGDTVWPLILALTVFGWTGGARILRGSFIEARGLDYVKAAKSLGASDSRVMFRHIFPNAMAPIVSLVPLAIGAYIEAEASLSFLGLGLKPPAVTWGSMISNNVPEVLAGHPRLLIIPALFLLSATISFALLGDAVRDALDPKLK</sequence>
<keyword evidence="3" id="KW-1003">Cell membrane</keyword>
<evidence type="ECO:0000256" key="6">
    <source>
        <dbReference type="ARBA" id="ARBA00023136"/>
    </source>
</evidence>
<dbReference type="Pfam" id="PF00528">
    <property type="entry name" value="BPD_transp_1"/>
    <property type="match status" value="1"/>
</dbReference>
<proteinExistence type="inferred from homology"/>
<dbReference type="CDD" id="cd06261">
    <property type="entry name" value="TM_PBP2"/>
    <property type="match status" value="1"/>
</dbReference>
<dbReference type="GO" id="GO:0055085">
    <property type="term" value="P:transmembrane transport"/>
    <property type="evidence" value="ECO:0007669"/>
    <property type="project" value="InterPro"/>
</dbReference>
<dbReference type="RefSeq" id="WP_285665150.1">
    <property type="nucleotide sequence ID" value="NZ_BSTX01000003.1"/>
</dbReference>
<feature type="transmembrane region" description="Helical" evidence="7">
    <location>
        <begin position="216"/>
        <end position="236"/>
    </location>
</feature>
<evidence type="ECO:0000259" key="8">
    <source>
        <dbReference type="PROSITE" id="PS50928"/>
    </source>
</evidence>
<evidence type="ECO:0000256" key="7">
    <source>
        <dbReference type="RuleBase" id="RU363032"/>
    </source>
</evidence>
<comment type="subcellular location">
    <subcellularLocation>
        <location evidence="1 7">Cell membrane</location>
        <topology evidence="1 7">Multi-pass membrane protein</topology>
    </subcellularLocation>
</comment>
<dbReference type="EMBL" id="BSTX01000003">
    <property type="protein sequence ID" value="GLZ80022.1"/>
    <property type="molecule type" value="Genomic_DNA"/>
</dbReference>